<feature type="domain" description="Reverse transcriptase" evidence="7">
    <location>
        <begin position="51"/>
        <end position="230"/>
    </location>
</feature>
<evidence type="ECO:0000256" key="4">
    <source>
        <dbReference type="ARBA" id="ARBA00022759"/>
    </source>
</evidence>
<evidence type="ECO:0000313" key="9">
    <source>
        <dbReference type="Proteomes" id="UP000553632"/>
    </source>
</evidence>
<dbReference type="GO" id="GO:0004519">
    <property type="term" value="F:endonuclease activity"/>
    <property type="evidence" value="ECO:0007669"/>
    <property type="project" value="UniProtKB-KW"/>
</dbReference>
<proteinExistence type="predicted"/>
<protein>
    <recommendedName>
        <fullName evidence="7">Reverse transcriptase domain-containing protein</fullName>
    </recommendedName>
</protein>
<dbReference type="PANTHER" id="PTHR37984:SF5">
    <property type="entry name" value="PROTEIN NYNRIN-LIKE"/>
    <property type="match status" value="1"/>
</dbReference>
<evidence type="ECO:0000256" key="5">
    <source>
        <dbReference type="ARBA" id="ARBA00022801"/>
    </source>
</evidence>
<dbReference type="PROSITE" id="PS50878">
    <property type="entry name" value="RT_POL"/>
    <property type="match status" value="1"/>
</dbReference>
<dbReference type="EMBL" id="JABANO010015327">
    <property type="protein sequence ID" value="KAF4737047.1"/>
    <property type="molecule type" value="Genomic_DNA"/>
</dbReference>
<keyword evidence="5" id="KW-0378">Hydrolase</keyword>
<evidence type="ECO:0000259" key="7">
    <source>
        <dbReference type="PROSITE" id="PS50878"/>
    </source>
</evidence>
<dbReference type="Gene3D" id="1.10.340.70">
    <property type="match status" value="2"/>
</dbReference>
<dbReference type="InterPro" id="IPR000477">
    <property type="entry name" value="RT_dom"/>
</dbReference>
<dbReference type="CDD" id="cd01647">
    <property type="entry name" value="RT_LTR"/>
    <property type="match status" value="1"/>
</dbReference>
<keyword evidence="2" id="KW-0548">Nucleotidyltransferase</keyword>
<dbReference type="CDD" id="cd09274">
    <property type="entry name" value="RNase_HI_RT_Ty3"/>
    <property type="match status" value="1"/>
</dbReference>
<comment type="caution">
    <text evidence="8">The sequence shown here is derived from an EMBL/GenBank/DDBJ whole genome shotgun (WGS) entry which is preliminary data.</text>
</comment>
<dbReference type="FunFam" id="3.30.70.270:FF:000020">
    <property type="entry name" value="Transposon Tf2-6 polyprotein-like Protein"/>
    <property type="match status" value="1"/>
</dbReference>
<name>A0A7J6SWB1_PEROL</name>
<organism evidence="8 9">
    <name type="scientific">Perkinsus olseni</name>
    <name type="common">Perkinsus atlanticus</name>
    <dbReference type="NCBI Taxonomy" id="32597"/>
    <lineage>
        <taxon>Eukaryota</taxon>
        <taxon>Sar</taxon>
        <taxon>Alveolata</taxon>
        <taxon>Perkinsozoa</taxon>
        <taxon>Perkinsea</taxon>
        <taxon>Perkinsida</taxon>
        <taxon>Perkinsidae</taxon>
        <taxon>Perkinsus</taxon>
    </lineage>
</organism>
<dbReference type="OMA" id="PHYSERT"/>
<dbReference type="FunFam" id="1.10.340.70:FF:000001">
    <property type="entry name" value="Retrovirus-related Pol polyprotein from transposon gypsy-like Protein"/>
    <property type="match status" value="1"/>
</dbReference>
<feature type="non-terminal residue" evidence="8">
    <location>
        <position position="864"/>
    </location>
</feature>
<dbReference type="InterPro" id="IPR041588">
    <property type="entry name" value="Integrase_H2C2"/>
</dbReference>
<dbReference type="GO" id="GO:0003964">
    <property type="term" value="F:RNA-directed DNA polymerase activity"/>
    <property type="evidence" value="ECO:0007669"/>
    <property type="project" value="UniProtKB-KW"/>
</dbReference>
<dbReference type="Gene3D" id="3.30.70.270">
    <property type="match status" value="2"/>
</dbReference>
<dbReference type="Pfam" id="PF00078">
    <property type="entry name" value="RVT_1"/>
    <property type="match status" value="1"/>
</dbReference>
<keyword evidence="4" id="KW-0255">Endonuclease</keyword>
<keyword evidence="6" id="KW-0695">RNA-directed DNA polymerase</keyword>
<sequence length="864" mass="98212">EFSDLFAVRPGYCEAAEHCINTGASAPQCERVRPLPHRWREEVTGMLQEMESLGVIRRSTSPWRYPCVFVPKKNGKVRMCIDYRGLNRLCETEAYPVPRPDDVQEHLGNAKYFTTLDLRSGYWQVPVRPEDQAKTAFCPGPGFPLYEWLRMPFGLASAPATFQRLMDSIVGDLPFVKCYLDDLLIYSSSMEEHLDHLRQVFTILRKFGLTIAAEKCAIAETTVDYLGHTFGPDGMMPDAKKVDAILRWPTPTTVTELRSFLGLANYYRGFLPHYSERTRALYDLLTGTAKSKLSALPPWTPVHEVAFLDVKESLARLPLLAYPDFSRPFQLVTDASDVAIGSVLEQDGRPLCFFSQSLTATQKRWPVYEREAFAIFRSLDRFRNLLLGYHLELIVYTDHKPLTFMATSTTPKVQRWMLSLCQYEFTVKYRPGKENVVADALSRIPSARTVTDEIDGDGEAMIPVGPAAMLMPCGTSTVTYSPDVLRWSSLSYGTIDEGLVVIPLTLPRDVLLREQLADPDLALLRRKLRPDLWLPEDYLNHRLVPYRFKLSSLGLDTRGLLVRRLTPLPEQGATYVPVMPARLRPQVLAQVHDAFGHRGLRATRLALRSYSYWHDMDEDAYAYLGCCEVCFPEIADEMVFSDDDIADGHGRDLARDIRPAMMVTPAAAVASTSSEAPRVGGSLHPVLPSALVTVSEDWSKDDVLVYQDNDPIIRRVKDRLRDDEPFGRQEMRSADFRPYRKLWSVLFLDDSGLLVRMIKYLPEDEQAYVPIIPQELRRPLLYRCHDLGGHFGRHHMWERMRRLCFWPGMNVDIIDYVAQCARCLTSKARQKPAAAFVPFPVGRPWHTVAVDFLFIGPSDSGPTK</sequence>
<reference evidence="8 9" key="1">
    <citation type="submission" date="2020-04" db="EMBL/GenBank/DDBJ databases">
        <title>Perkinsus olseni comparative genomics.</title>
        <authorList>
            <person name="Bogema D.R."/>
        </authorList>
    </citation>
    <scope>NUCLEOTIDE SEQUENCE [LARGE SCALE GENOMIC DNA]</scope>
    <source>
        <strain evidence="8 9">ATCC PRA-207</strain>
    </source>
</reference>
<evidence type="ECO:0000256" key="2">
    <source>
        <dbReference type="ARBA" id="ARBA00022695"/>
    </source>
</evidence>
<dbReference type="InterPro" id="IPR041373">
    <property type="entry name" value="RT_RNaseH"/>
</dbReference>
<dbReference type="AlphaFoldDB" id="A0A7J6SWB1"/>
<dbReference type="Pfam" id="PF17917">
    <property type="entry name" value="RT_RNaseH"/>
    <property type="match status" value="1"/>
</dbReference>
<feature type="non-terminal residue" evidence="8">
    <location>
        <position position="1"/>
    </location>
</feature>
<dbReference type="InterPro" id="IPR043128">
    <property type="entry name" value="Rev_trsase/Diguanyl_cyclase"/>
</dbReference>
<evidence type="ECO:0000256" key="3">
    <source>
        <dbReference type="ARBA" id="ARBA00022722"/>
    </source>
</evidence>
<dbReference type="SUPFAM" id="SSF56672">
    <property type="entry name" value="DNA/RNA polymerases"/>
    <property type="match status" value="1"/>
</dbReference>
<dbReference type="InterPro" id="IPR050951">
    <property type="entry name" value="Retrovirus_Pol_polyprotein"/>
</dbReference>
<evidence type="ECO:0000256" key="6">
    <source>
        <dbReference type="ARBA" id="ARBA00022918"/>
    </source>
</evidence>
<evidence type="ECO:0000256" key="1">
    <source>
        <dbReference type="ARBA" id="ARBA00022679"/>
    </source>
</evidence>
<evidence type="ECO:0000313" key="8">
    <source>
        <dbReference type="EMBL" id="KAF4737047.1"/>
    </source>
</evidence>
<accession>A0A7J6SWB1</accession>
<dbReference type="Gene3D" id="3.10.10.10">
    <property type="entry name" value="HIV Type 1 Reverse Transcriptase, subunit A, domain 1"/>
    <property type="match status" value="1"/>
</dbReference>
<dbReference type="GO" id="GO:0016787">
    <property type="term" value="F:hydrolase activity"/>
    <property type="evidence" value="ECO:0007669"/>
    <property type="project" value="UniProtKB-KW"/>
</dbReference>
<dbReference type="Proteomes" id="UP000553632">
    <property type="component" value="Unassembled WGS sequence"/>
</dbReference>
<gene>
    <name evidence="8" type="ORF">FOZ63_033997</name>
</gene>
<dbReference type="Pfam" id="PF17921">
    <property type="entry name" value="Integrase_H2C2"/>
    <property type="match status" value="2"/>
</dbReference>
<dbReference type="PANTHER" id="PTHR37984">
    <property type="entry name" value="PROTEIN CBG26694"/>
    <property type="match status" value="1"/>
</dbReference>
<keyword evidence="1" id="KW-0808">Transferase</keyword>
<keyword evidence="9" id="KW-1185">Reference proteome</keyword>
<keyword evidence="3" id="KW-0540">Nuclease</keyword>
<dbReference type="InterPro" id="IPR043502">
    <property type="entry name" value="DNA/RNA_pol_sf"/>
</dbReference>